<dbReference type="RefSeq" id="WP_273848497.1">
    <property type="nucleotide sequence ID" value="NZ_JAQQWT010000115.1"/>
</dbReference>
<dbReference type="Proteomes" id="UP001589833">
    <property type="component" value="Unassembled WGS sequence"/>
</dbReference>
<evidence type="ECO:0000313" key="1">
    <source>
        <dbReference type="EMBL" id="MFC0562239.1"/>
    </source>
</evidence>
<evidence type="ECO:0008006" key="3">
    <source>
        <dbReference type="Google" id="ProtNLM"/>
    </source>
</evidence>
<dbReference type="EMBL" id="JBHLTR010000116">
    <property type="protein sequence ID" value="MFC0562239.1"/>
    <property type="molecule type" value="Genomic_DNA"/>
</dbReference>
<accession>A0ABV6NNJ8</accession>
<reference evidence="1 2" key="1">
    <citation type="submission" date="2024-09" db="EMBL/GenBank/DDBJ databases">
        <authorList>
            <person name="Sun Q."/>
            <person name="Mori K."/>
        </authorList>
    </citation>
    <scope>NUCLEOTIDE SEQUENCE [LARGE SCALE GENOMIC DNA]</scope>
    <source>
        <strain evidence="1 2">NCAIM B.02301</strain>
    </source>
</reference>
<sequence>MIEENYGHWHLDFYCDESEFYTSATGFWNEEGSWDVFFNEYSNDELYKLFGGFNYEMDEDFGLLIFKAKDYDEAHDKFVKWVEDVLLPLLNKK</sequence>
<organism evidence="1 2">
    <name type="scientific">Halalkalibacter alkalisediminis</name>
    <dbReference type="NCBI Taxonomy" id="935616"/>
    <lineage>
        <taxon>Bacteria</taxon>
        <taxon>Bacillati</taxon>
        <taxon>Bacillota</taxon>
        <taxon>Bacilli</taxon>
        <taxon>Bacillales</taxon>
        <taxon>Bacillaceae</taxon>
        <taxon>Halalkalibacter</taxon>
    </lineage>
</organism>
<keyword evidence="2" id="KW-1185">Reference proteome</keyword>
<proteinExistence type="predicted"/>
<name>A0ABV6NNJ8_9BACI</name>
<evidence type="ECO:0000313" key="2">
    <source>
        <dbReference type="Proteomes" id="UP001589833"/>
    </source>
</evidence>
<gene>
    <name evidence="1" type="ORF">ACFFH4_25710</name>
</gene>
<comment type="caution">
    <text evidence="1">The sequence shown here is derived from an EMBL/GenBank/DDBJ whole genome shotgun (WGS) entry which is preliminary data.</text>
</comment>
<protein>
    <recommendedName>
        <fullName evidence="3">DUF3986 family protein</fullName>
    </recommendedName>
</protein>